<evidence type="ECO:0000256" key="3">
    <source>
        <dbReference type="ARBA" id="ARBA00012206"/>
    </source>
</evidence>
<keyword evidence="12" id="KW-1185">Reference proteome</keyword>
<dbReference type="PANTHER" id="PTHR39453:SF1">
    <property type="entry name" value="PHOSPHATE PROPANOYLTRANSFERASE"/>
    <property type="match status" value="1"/>
</dbReference>
<comment type="function">
    <text evidence="10">Involved in 1,2-propanediol (1,2-PD) degradation by catalyzing the conversion of propanoyl-CoA to propanoyl-phosphate.</text>
</comment>
<dbReference type="STRING" id="1121395.SAMN02745215_03690"/>
<keyword evidence="8 10" id="KW-0012">Acyltransferase</keyword>
<evidence type="ECO:0000256" key="6">
    <source>
        <dbReference type="ARBA" id="ARBA00022723"/>
    </source>
</evidence>
<evidence type="ECO:0000256" key="9">
    <source>
        <dbReference type="ARBA" id="ARBA00047589"/>
    </source>
</evidence>
<accession>A0A1M7UFY8</accession>
<dbReference type="GO" id="GO:0046872">
    <property type="term" value="F:metal ion binding"/>
    <property type="evidence" value="ECO:0007669"/>
    <property type="project" value="UniProtKB-KW"/>
</dbReference>
<gene>
    <name evidence="11" type="ORF">SAMN02745215_03690</name>
</gene>
<dbReference type="PANTHER" id="PTHR39453">
    <property type="entry name" value="PHOSPHATE PROPANOYLTRANSFERASE"/>
    <property type="match status" value="1"/>
</dbReference>
<dbReference type="GO" id="GO:0051144">
    <property type="term" value="P:1,2-propanediol catabolic process"/>
    <property type="evidence" value="ECO:0007669"/>
    <property type="project" value="UniProtKB-UniPathway"/>
</dbReference>
<comment type="pathway">
    <text evidence="10">Polyol metabolism; 1,2-propanediol degradation.</text>
</comment>
<evidence type="ECO:0000313" key="11">
    <source>
        <dbReference type="EMBL" id="SHN81909.1"/>
    </source>
</evidence>
<evidence type="ECO:0000256" key="4">
    <source>
        <dbReference type="ARBA" id="ARBA00020837"/>
    </source>
</evidence>
<dbReference type="AlphaFoldDB" id="A0A1M7UFY8"/>
<dbReference type="PIRSF" id="PIRSF010130">
    <property type="entry name" value="PduL"/>
    <property type="match status" value="1"/>
</dbReference>
<comment type="cofactor">
    <cofactor evidence="1">
        <name>Zn(2+)</name>
        <dbReference type="ChEBI" id="CHEBI:29105"/>
    </cofactor>
</comment>
<name>A0A1M7UFY8_9FIRM</name>
<sequence length="190" mass="20016">MKTVPVGVSNRHVHLSQEHIQVLFGEGYNLTQAKMLAQPGQFASGEFVNLVGSKGTIEGVRVLGPARKDTQVELAVTDSYKLGLKPPVRDSGDLKGSPGLTITGPCGAVTLAEGAIIAARHIHMHSADAEGLSLKNGDRAKVQVNGPRGGVFDEVLIRVSDSFVTEMHIDTDEANAFGLANGQLVGIILK</sequence>
<keyword evidence="5 10" id="KW-0808">Transferase</keyword>
<comment type="similarity">
    <text evidence="2 10">Belongs to the PduL family.</text>
</comment>
<dbReference type="UniPathway" id="UPA00621"/>
<dbReference type="Pfam" id="PF06130">
    <property type="entry name" value="PTAC"/>
    <property type="match status" value="1"/>
</dbReference>
<reference evidence="12" key="1">
    <citation type="submission" date="2016-12" db="EMBL/GenBank/DDBJ databases">
        <authorList>
            <person name="Varghese N."/>
            <person name="Submissions S."/>
        </authorList>
    </citation>
    <scope>NUCLEOTIDE SEQUENCE [LARGE SCALE GENOMIC DNA]</scope>
    <source>
        <strain evidence="12">DSM 11544</strain>
    </source>
</reference>
<dbReference type="NCBIfam" id="NF011652">
    <property type="entry name" value="PRK15070.1"/>
    <property type="match status" value="1"/>
</dbReference>
<organism evidence="11 12">
    <name type="scientific">Desulfitobacterium chlororespirans DSM 11544</name>
    <dbReference type="NCBI Taxonomy" id="1121395"/>
    <lineage>
        <taxon>Bacteria</taxon>
        <taxon>Bacillati</taxon>
        <taxon>Bacillota</taxon>
        <taxon>Clostridia</taxon>
        <taxon>Eubacteriales</taxon>
        <taxon>Desulfitobacteriaceae</taxon>
        <taxon>Desulfitobacterium</taxon>
    </lineage>
</organism>
<evidence type="ECO:0000256" key="5">
    <source>
        <dbReference type="ARBA" id="ARBA00022679"/>
    </source>
</evidence>
<comment type="catalytic activity">
    <reaction evidence="9 10">
        <text>propanoyl-CoA + phosphate = propanoyl phosphate + CoA</text>
        <dbReference type="Rhea" id="RHEA:28046"/>
        <dbReference type="ChEBI" id="CHEBI:43474"/>
        <dbReference type="ChEBI" id="CHEBI:57287"/>
        <dbReference type="ChEBI" id="CHEBI:57392"/>
        <dbReference type="ChEBI" id="CHEBI:58933"/>
        <dbReference type="EC" id="2.3.1.222"/>
    </reaction>
</comment>
<protein>
    <recommendedName>
        <fullName evidence="4 10">Phosphate propanoyltransferase</fullName>
        <ecNumber evidence="3 10">2.3.1.222</ecNumber>
    </recommendedName>
</protein>
<dbReference type="RefSeq" id="WP_072773937.1">
    <property type="nucleotide sequence ID" value="NZ_FRDN01000012.1"/>
</dbReference>
<dbReference type="InterPro" id="IPR008300">
    <property type="entry name" value="PTAC"/>
</dbReference>
<keyword evidence="6" id="KW-0479">Metal-binding</keyword>
<evidence type="ECO:0000313" key="12">
    <source>
        <dbReference type="Proteomes" id="UP000184010"/>
    </source>
</evidence>
<evidence type="ECO:0000256" key="8">
    <source>
        <dbReference type="ARBA" id="ARBA00023315"/>
    </source>
</evidence>
<dbReference type="GO" id="GO:0016747">
    <property type="term" value="F:acyltransferase activity, transferring groups other than amino-acyl groups"/>
    <property type="evidence" value="ECO:0007669"/>
    <property type="project" value="InterPro"/>
</dbReference>
<evidence type="ECO:0000256" key="2">
    <source>
        <dbReference type="ARBA" id="ARBA00007342"/>
    </source>
</evidence>
<evidence type="ECO:0000256" key="7">
    <source>
        <dbReference type="ARBA" id="ARBA00022833"/>
    </source>
</evidence>
<dbReference type="Proteomes" id="UP000184010">
    <property type="component" value="Unassembled WGS sequence"/>
</dbReference>
<evidence type="ECO:0000256" key="1">
    <source>
        <dbReference type="ARBA" id="ARBA00001947"/>
    </source>
</evidence>
<dbReference type="EC" id="2.3.1.222" evidence="3 10"/>
<dbReference type="EMBL" id="FRDN01000012">
    <property type="protein sequence ID" value="SHN81909.1"/>
    <property type="molecule type" value="Genomic_DNA"/>
</dbReference>
<proteinExistence type="inferred from homology"/>
<evidence type="ECO:0000256" key="10">
    <source>
        <dbReference type="PIRNR" id="PIRNR010130"/>
    </source>
</evidence>
<keyword evidence="7" id="KW-0862">Zinc</keyword>